<comment type="similarity">
    <text evidence="2">Belongs to the EamA transporter family.</text>
</comment>
<feature type="transmembrane region" description="Helical" evidence="8">
    <location>
        <begin position="126"/>
        <end position="145"/>
    </location>
</feature>
<protein>
    <submittedName>
        <fullName evidence="10">Drug/metabolite transporter (DMT)-like permease</fullName>
    </submittedName>
</protein>
<name>A0A840X4J4_9MICO</name>
<proteinExistence type="inferred from homology"/>
<evidence type="ECO:0000259" key="9">
    <source>
        <dbReference type="Pfam" id="PF00892"/>
    </source>
</evidence>
<dbReference type="InterPro" id="IPR050638">
    <property type="entry name" value="AA-Vitamin_Transporters"/>
</dbReference>
<keyword evidence="3" id="KW-1003">Cell membrane</keyword>
<dbReference type="Pfam" id="PF00892">
    <property type="entry name" value="EamA"/>
    <property type="match status" value="2"/>
</dbReference>
<dbReference type="Gene3D" id="1.10.3730.20">
    <property type="match status" value="1"/>
</dbReference>
<dbReference type="SUPFAM" id="SSF103481">
    <property type="entry name" value="Multidrug resistance efflux transporter EmrE"/>
    <property type="match status" value="2"/>
</dbReference>
<feature type="transmembrane region" description="Helical" evidence="8">
    <location>
        <begin position="270"/>
        <end position="287"/>
    </location>
</feature>
<gene>
    <name evidence="10" type="ORF">BJ959_000909</name>
</gene>
<feature type="transmembrane region" description="Helical" evidence="8">
    <location>
        <begin position="70"/>
        <end position="92"/>
    </location>
</feature>
<feature type="transmembrane region" description="Helical" evidence="8">
    <location>
        <begin position="187"/>
        <end position="209"/>
    </location>
</feature>
<dbReference type="InterPro" id="IPR000620">
    <property type="entry name" value="EamA_dom"/>
</dbReference>
<dbReference type="AlphaFoldDB" id="A0A840X4J4"/>
<evidence type="ECO:0000256" key="8">
    <source>
        <dbReference type="SAM" id="Phobius"/>
    </source>
</evidence>
<feature type="domain" description="EamA" evidence="9">
    <location>
        <begin position="157"/>
        <end position="287"/>
    </location>
</feature>
<organism evidence="10 11">
    <name type="scientific">Microcella frigidaquae</name>
    <dbReference type="NCBI Taxonomy" id="424758"/>
    <lineage>
        <taxon>Bacteria</taxon>
        <taxon>Bacillati</taxon>
        <taxon>Actinomycetota</taxon>
        <taxon>Actinomycetes</taxon>
        <taxon>Micrococcales</taxon>
        <taxon>Microbacteriaceae</taxon>
        <taxon>Microcella</taxon>
    </lineage>
</organism>
<comment type="subcellular location">
    <subcellularLocation>
        <location evidence="1">Cell membrane</location>
        <topology evidence="1">Multi-pass membrane protein</topology>
    </subcellularLocation>
</comment>
<feature type="transmembrane region" description="Helical" evidence="8">
    <location>
        <begin position="98"/>
        <end position="119"/>
    </location>
</feature>
<evidence type="ECO:0000256" key="7">
    <source>
        <dbReference type="SAM" id="MobiDB-lite"/>
    </source>
</evidence>
<comment type="caution">
    <text evidence="10">The sequence shown here is derived from an EMBL/GenBank/DDBJ whole genome shotgun (WGS) entry which is preliminary data.</text>
</comment>
<evidence type="ECO:0000256" key="4">
    <source>
        <dbReference type="ARBA" id="ARBA00022692"/>
    </source>
</evidence>
<sequence>MHLLRRYSPAVLAQLFWAMNFVVGDRVIAEFTPLELTFFRWLGAFPILLVITLWIERDQLDKWKLAAKEWWIHIVQAVLGMVGYTLLLYAALDTTSAVNASVISAINPAVIALAAVVVLGERIRRGGVLGIAISFVGVVIVVLLGGPAGPAGVTVAIGDLLILGAILAWTAYVIISRRIQTPPITATTVQVGMSALMLAPVMALVGIQAQPSTEGWWGLAIIIVFPSALAYLLWNVAVTQLGPSRTGVFLNLLPVFTAVIAVALGDQLTIWQVIGGLIVLAGVYLTTRPGATIPGPVRSGPALSASDAAAEAPARE</sequence>
<keyword evidence="4 8" id="KW-0812">Transmembrane</keyword>
<feature type="transmembrane region" description="Helical" evidence="8">
    <location>
        <begin position="246"/>
        <end position="264"/>
    </location>
</feature>
<evidence type="ECO:0000313" key="10">
    <source>
        <dbReference type="EMBL" id="MBB5617413.1"/>
    </source>
</evidence>
<dbReference type="GO" id="GO:0005886">
    <property type="term" value="C:plasma membrane"/>
    <property type="evidence" value="ECO:0007669"/>
    <property type="project" value="UniProtKB-SubCell"/>
</dbReference>
<keyword evidence="6 8" id="KW-0472">Membrane</keyword>
<evidence type="ECO:0000256" key="2">
    <source>
        <dbReference type="ARBA" id="ARBA00007362"/>
    </source>
</evidence>
<accession>A0A840X4J4</accession>
<feature type="transmembrane region" description="Helical" evidence="8">
    <location>
        <begin position="215"/>
        <end position="234"/>
    </location>
</feature>
<evidence type="ECO:0000256" key="3">
    <source>
        <dbReference type="ARBA" id="ARBA00022475"/>
    </source>
</evidence>
<evidence type="ECO:0000256" key="6">
    <source>
        <dbReference type="ARBA" id="ARBA00023136"/>
    </source>
</evidence>
<feature type="transmembrane region" description="Helical" evidence="8">
    <location>
        <begin position="151"/>
        <end position="175"/>
    </location>
</feature>
<evidence type="ECO:0000256" key="5">
    <source>
        <dbReference type="ARBA" id="ARBA00022989"/>
    </source>
</evidence>
<feature type="region of interest" description="Disordered" evidence="7">
    <location>
        <begin position="296"/>
        <end position="316"/>
    </location>
</feature>
<reference evidence="10 11" key="1">
    <citation type="submission" date="2020-08" db="EMBL/GenBank/DDBJ databases">
        <title>Sequencing the genomes of 1000 actinobacteria strains.</title>
        <authorList>
            <person name="Klenk H.-P."/>
        </authorList>
    </citation>
    <scope>NUCLEOTIDE SEQUENCE [LARGE SCALE GENOMIC DNA]</scope>
    <source>
        <strain evidence="10 11">DSM 23889</strain>
    </source>
</reference>
<dbReference type="PANTHER" id="PTHR32322">
    <property type="entry name" value="INNER MEMBRANE TRANSPORTER"/>
    <property type="match status" value="1"/>
</dbReference>
<keyword evidence="11" id="KW-1185">Reference proteome</keyword>
<keyword evidence="5 8" id="KW-1133">Transmembrane helix</keyword>
<feature type="domain" description="EamA" evidence="9">
    <location>
        <begin position="10"/>
        <end position="142"/>
    </location>
</feature>
<dbReference type="OrthoDB" id="5186724at2"/>
<feature type="transmembrane region" description="Helical" evidence="8">
    <location>
        <begin position="34"/>
        <end position="55"/>
    </location>
</feature>
<dbReference type="EMBL" id="JACHBS010000001">
    <property type="protein sequence ID" value="MBB5617413.1"/>
    <property type="molecule type" value="Genomic_DNA"/>
</dbReference>
<dbReference type="PANTHER" id="PTHR32322:SF18">
    <property type="entry name" value="S-ADENOSYLMETHIONINE_S-ADENOSYLHOMOCYSTEINE TRANSPORTER"/>
    <property type="match status" value="1"/>
</dbReference>
<dbReference type="InterPro" id="IPR037185">
    <property type="entry name" value="EmrE-like"/>
</dbReference>
<evidence type="ECO:0000256" key="1">
    <source>
        <dbReference type="ARBA" id="ARBA00004651"/>
    </source>
</evidence>
<dbReference type="Proteomes" id="UP000552883">
    <property type="component" value="Unassembled WGS sequence"/>
</dbReference>
<dbReference type="RefSeq" id="WP_153982867.1">
    <property type="nucleotide sequence ID" value="NZ_BAAANZ010000016.1"/>
</dbReference>
<evidence type="ECO:0000313" key="11">
    <source>
        <dbReference type="Proteomes" id="UP000552883"/>
    </source>
</evidence>
<feature type="compositionally biased region" description="Low complexity" evidence="7">
    <location>
        <begin position="301"/>
        <end position="316"/>
    </location>
</feature>